<dbReference type="SUPFAM" id="SSF63829">
    <property type="entry name" value="Calcium-dependent phosphotriesterase"/>
    <property type="match status" value="1"/>
</dbReference>
<feature type="chain" id="PRO_5045684386" description="Sugar lactone lactonase YvrE" evidence="2">
    <location>
        <begin position="33"/>
        <end position="366"/>
    </location>
</feature>
<feature type="signal peptide" evidence="2">
    <location>
        <begin position="1"/>
        <end position="32"/>
    </location>
</feature>
<dbReference type="RefSeq" id="WP_307237897.1">
    <property type="nucleotide sequence ID" value="NZ_JAUSQZ010000001.1"/>
</dbReference>
<proteinExistence type="predicted"/>
<organism evidence="3 4">
    <name type="scientific">Kineosporia succinea</name>
    <dbReference type="NCBI Taxonomy" id="84632"/>
    <lineage>
        <taxon>Bacteria</taxon>
        <taxon>Bacillati</taxon>
        <taxon>Actinomycetota</taxon>
        <taxon>Actinomycetes</taxon>
        <taxon>Kineosporiales</taxon>
        <taxon>Kineosporiaceae</taxon>
        <taxon>Kineosporia</taxon>
    </lineage>
</organism>
<keyword evidence="2" id="KW-0732">Signal</keyword>
<feature type="compositionally biased region" description="Polar residues" evidence="1">
    <location>
        <begin position="49"/>
        <end position="58"/>
    </location>
</feature>
<keyword evidence="4" id="KW-1185">Reference proteome</keyword>
<evidence type="ECO:0000256" key="1">
    <source>
        <dbReference type="SAM" id="MobiDB-lite"/>
    </source>
</evidence>
<feature type="region of interest" description="Disordered" evidence="1">
    <location>
        <begin position="41"/>
        <end position="70"/>
    </location>
</feature>
<accession>A0ABT9NXC3</accession>
<dbReference type="Gene3D" id="2.130.10.10">
    <property type="entry name" value="YVTN repeat-like/Quinoprotein amine dehydrogenase"/>
    <property type="match status" value="1"/>
</dbReference>
<reference evidence="3 4" key="1">
    <citation type="submission" date="2023-07" db="EMBL/GenBank/DDBJ databases">
        <title>Sequencing the genomes of 1000 actinobacteria strains.</title>
        <authorList>
            <person name="Klenk H.-P."/>
        </authorList>
    </citation>
    <scope>NUCLEOTIDE SEQUENCE [LARGE SCALE GENOMIC DNA]</scope>
    <source>
        <strain evidence="3 4">DSM 44388</strain>
    </source>
</reference>
<dbReference type="InterPro" id="IPR015943">
    <property type="entry name" value="WD40/YVTN_repeat-like_dom_sf"/>
</dbReference>
<evidence type="ECO:0000313" key="4">
    <source>
        <dbReference type="Proteomes" id="UP001235712"/>
    </source>
</evidence>
<evidence type="ECO:0008006" key="5">
    <source>
        <dbReference type="Google" id="ProtNLM"/>
    </source>
</evidence>
<comment type="caution">
    <text evidence="3">The sequence shown here is derived from an EMBL/GenBank/DDBJ whole genome shotgun (WGS) entry which is preliminary data.</text>
</comment>
<dbReference type="Proteomes" id="UP001235712">
    <property type="component" value="Unassembled WGS sequence"/>
</dbReference>
<evidence type="ECO:0000256" key="2">
    <source>
        <dbReference type="SAM" id="SignalP"/>
    </source>
</evidence>
<sequence length="366" mass="38469">MNTRRLTYLGRVRIAAGAAVIGTALLASPALAGESSAATPAVSPAGSALSPQLNSVQPDQARLGTASSSTSLKPISLPTGFRPEGITSGAARAFYVGSLADGRILAGSFKTGTTRQLTAGVTGRSVRGMEWDKRSNLLWVAGQDGSQGIVLAVDVTTGAVKHRIEIPGAKFLNDVLVEPHGVWVTDSQVDRLLRLDLSPKTGAWTGRQDLVPLKGEWPATVAGKNGANGISNLWDGTILLNNSTAGGIYTVSPYTGQARNILVKRGPGITGGDGLERKGHTLFVVRGNSQNAVEALKLHHNSKGWRATWKKTLTSPQLDVPSTGAFVNHTLWTVNARFGVANPESASYQIVPLGKKTMRGIETLLK</sequence>
<evidence type="ECO:0000313" key="3">
    <source>
        <dbReference type="EMBL" id="MDP9824789.1"/>
    </source>
</evidence>
<name>A0ABT9NXC3_9ACTN</name>
<gene>
    <name evidence="3" type="ORF">J2S57_000538</name>
</gene>
<protein>
    <recommendedName>
        <fullName evidence="5">Sugar lactone lactonase YvrE</fullName>
    </recommendedName>
</protein>
<dbReference type="EMBL" id="JAUSQZ010000001">
    <property type="protein sequence ID" value="MDP9824789.1"/>
    <property type="molecule type" value="Genomic_DNA"/>
</dbReference>